<reference evidence="3" key="1">
    <citation type="journal article" date="2021" name="PeerJ">
        <title>Extensive microbial diversity within the chicken gut microbiome revealed by metagenomics and culture.</title>
        <authorList>
            <person name="Gilroy R."/>
            <person name="Ravi A."/>
            <person name="Getino M."/>
            <person name="Pursley I."/>
            <person name="Horton D.L."/>
            <person name="Alikhan N.F."/>
            <person name="Baker D."/>
            <person name="Gharbi K."/>
            <person name="Hall N."/>
            <person name="Watson M."/>
            <person name="Adriaenssens E.M."/>
            <person name="Foster-Nyarko E."/>
            <person name="Jarju S."/>
            <person name="Secka A."/>
            <person name="Antonio M."/>
            <person name="Oren A."/>
            <person name="Chaudhuri R.R."/>
            <person name="La Ragione R."/>
            <person name="Hildebrand F."/>
            <person name="Pallen M.J."/>
        </authorList>
    </citation>
    <scope>NUCLEOTIDE SEQUENCE</scope>
    <source>
        <strain evidence="3">ChiGjej4B4-12881</strain>
    </source>
</reference>
<dbReference type="Proteomes" id="UP000886780">
    <property type="component" value="Unassembled WGS sequence"/>
</dbReference>
<comment type="caution">
    <text evidence="3">The sequence shown here is derived from an EMBL/GenBank/DDBJ whole genome shotgun (WGS) entry which is preliminary data.</text>
</comment>
<dbReference type="SUPFAM" id="SSF141868">
    <property type="entry name" value="EAL domain-like"/>
    <property type="match status" value="1"/>
</dbReference>
<reference evidence="3" key="2">
    <citation type="submission" date="2021-04" db="EMBL/GenBank/DDBJ databases">
        <authorList>
            <person name="Gilroy R."/>
        </authorList>
    </citation>
    <scope>NUCLEOTIDE SEQUENCE</scope>
    <source>
        <strain evidence="3">ChiGjej4B4-12881</strain>
    </source>
</reference>
<dbReference type="InterPro" id="IPR050706">
    <property type="entry name" value="Cyclic-di-GMP_PDE-like"/>
</dbReference>
<dbReference type="SUPFAM" id="SSF55073">
    <property type="entry name" value="Nucleotide cyclase"/>
    <property type="match status" value="1"/>
</dbReference>
<accession>A0A9D1W4E2</accession>
<evidence type="ECO:0000259" key="1">
    <source>
        <dbReference type="PROSITE" id="PS50883"/>
    </source>
</evidence>
<name>A0A9D1W4E2_9FIRM</name>
<feature type="domain" description="GGDEF" evidence="2">
    <location>
        <begin position="38"/>
        <end position="174"/>
    </location>
</feature>
<dbReference type="SMART" id="SM00052">
    <property type="entry name" value="EAL"/>
    <property type="match status" value="1"/>
</dbReference>
<dbReference type="Gene3D" id="3.20.20.450">
    <property type="entry name" value="EAL domain"/>
    <property type="match status" value="1"/>
</dbReference>
<sequence>MEEIREWAEDPMYRDRLTGLYNYDGFLRAAQGQLDRGEGGAIAVLNIRQFKYINEMLGREKGDELLKFVAGAIVDGPKSIRVAGRAGSDVFYLYIDSTDGKQIVGEMDGFLHALTRSSIGVLGAFQMRAYCGVIVSRPKGEIPHYTLEQMLTRMMYALAKAREYSENKTWLFDAELHKEEQKEEDVILHMHAALRAKEFELYLQPKVDVSTGRLASAEALVRWRRDGRLLSPGLFIPIFDKTGFSFYLDRYMLQEVGKLIRGWRERGIAPIPVSVNQTKITFYNETYISYLKWIKETYGIPDGGMILEILESMAVDNLGEANRILDEARSLGYRISMDDFGSGYSSLNVLAKLKLDELKIDQTFLRNMGTEGKERIILQMIIDLSRRFGISTVVEGVETREQEALVRSMGCSLGQGYLYSRPLPAKEFMERFM</sequence>
<dbReference type="SMART" id="SM00267">
    <property type="entry name" value="GGDEF"/>
    <property type="match status" value="1"/>
</dbReference>
<dbReference type="PANTHER" id="PTHR33121">
    <property type="entry name" value="CYCLIC DI-GMP PHOSPHODIESTERASE PDEF"/>
    <property type="match status" value="1"/>
</dbReference>
<dbReference type="PROSITE" id="PS50887">
    <property type="entry name" value="GGDEF"/>
    <property type="match status" value="1"/>
</dbReference>
<dbReference type="InterPro" id="IPR043128">
    <property type="entry name" value="Rev_trsase/Diguanyl_cyclase"/>
</dbReference>
<dbReference type="InterPro" id="IPR000160">
    <property type="entry name" value="GGDEF_dom"/>
</dbReference>
<dbReference type="Gene3D" id="3.30.70.270">
    <property type="match status" value="1"/>
</dbReference>
<gene>
    <name evidence="3" type="ORF">IAA28_06930</name>
</gene>
<dbReference type="InterPro" id="IPR001633">
    <property type="entry name" value="EAL_dom"/>
</dbReference>
<dbReference type="Pfam" id="PF00563">
    <property type="entry name" value="EAL"/>
    <property type="match status" value="1"/>
</dbReference>
<dbReference type="EMBL" id="DXEU01000119">
    <property type="protein sequence ID" value="HIX52521.1"/>
    <property type="molecule type" value="Genomic_DNA"/>
</dbReference>
<proteinExistence type="predicted"/>
<dbReference type="InterPro" id="IPR029787">
    <property type="entry name" value="Nucleotide_cyclase"/>
</dbReference>
<dbReference type="GO" id="GO:0071111">
    <property type="term" value="F:cyclic-guanylate-specific phosphodiesterase activity"/>
    <property type="evidence" value="ECO:0007669"/>
    <property type="project" value="InterPro"/>
</dbReference>
<dbReference type="PANTHER" id="PTHR33121:SF70">
    <property type="entry name" value="SIGNALING PROTEIN YKOW"/>
    <property type="match status" value="1"/>
</dbReference>
<dbReference type="CDD" id="cd01948">
    <property type="entry name" value="EAL"/>
    <property type="match status" value="1"/>
</dbReference>
<evidence type="ECO:0000313" key="4">
    <source>
        <dbReference type="Proteomes" id="UP000886780"/>
    </source>
</evidence>
<feature type="domain" description="EAL" evidence="1">
    <location>
        <begin position="183"/>
        <end position="433"/>
    </location>
</feature>
<organism evidence="3 4">
    <name type="scientific">Candidatus Lachnoclostridium stercoripullorum</name>
    <dbReference type="NCBI Taxonomy" id="2838635"/>
    <lineage>
        <taxon>Bacteria</taxon>
        <taxon>Bacillati</taxon>
        <taxon>Bacillota</taxon>
        <taxon>Clostridia</taxon>
        <taxon>Lachnospirales</taxon>
        <taxon>Lachnospiraceae</taxon>
    </lineage>
</organism>
<evidence type="ECO:0000259" key="2">
    <source>
        <dbReference type="PROSITE" id="PS50887"/>
    </source>
</evidence>
<dbReference type="InterPro" id="IPR035919">
    <property type="entry name" value="EAL_sf"/>
</dbReference>
<dbReference type="Pfam" id="PF00990">
    <property type="entry name" value="GGDEF"/>
    <property type="match status" value="1"/>
</dbReference>
<dbReference type="AlphaFoldDB" id="A0A9D1W4E2"/>
<evidence type="ECO:0000313" key="3">
    <source>
        <dbReference type="EMBL" id="HIX52521.1"/>
    </source>
</evidence>
<protein>
    <submittedName>
        <fullName evidence="3">GGDEF domain-containing phosphodiesterase</fullName>
    </submittedName>
</protein>
<dbReference type="PROSITE" id="PS50883">
    <property type="entry name" value="EAL"/>
    <property type="match status" value="1"/>
</dbReference>
<dbReference type="NCBIfam" id="TIGR00254">
    <property type="entry name" value="GGDEF"/>
    <property type="match status" value="1"/>
</dbReference>